<evidence type="ECO:0000313" key="14">
    <source>
        <dbReference type="EMBL" id="CDQ73710.1"/>
    </source>
</evidence>
<name>A0A060XA51_ONCMY</name>
<evidence type="ECO:0000256" key="10">
    <source>
        <dbReference type="ARBA" id="ARBA00023242"/>
    </source>
</evidence>
<evidence type="ECO:0000256" key="11">
    <source>
        <dbReference type="PROSITE-ProRule" id="PRU00042"/>
    </source>
</evidence>
<feature type="region of interest" description="Disordered" evidence="12">
    <location>
        <begin position="180"/>
        <end position="222"/>
    </location>
</feature>
<dbReference type="InterPro" id="IPR043359">
    <property type="entry name" value="GLI-like"/>
</dbReference>
<feature type="domain" description="C2H2-type" evidence="13">
    <location>
        <begin position="544"/>
        <end position="571"/>
    </location>
</feature>
<dbReference type="Gene3D" id="3.30.160.60">
    <property type="entry name" value="Classic Zinc Finger"/>
    <property type="match status" value="4"/>
</dbReference>
<keyword evidence="9" id="KW-0238">DNA-binding</keyword>
<dbReference type="InterPro" id="IPR036236">
    <property type="entry name" value="Znf_C2H2_sf"/>
</dbReference>
<dbReference type="Pfam" id="PF23561">
    <property type="entry name" value="zf-C2H2_15"/>
    <property type="match status" value="1"/>
</dbReference>
<dbReference type="Proteomes" id="UP000193380">
    <property type="component" value="Unassembled WGS sequence"/>
</dbReference>
<comment type="similarity">
    <text evidence="2">Belongs to the heparin-binding growth factors family.</text>
</comment>
<dbReference type="GO" id="GO:0008270">
    <property type="term" value="F:zinc ion binding"/>
    <property type="evidence" value="ECO:0007669"/>
    <property type="project" value="UniProtKB-KW"/>
</dbReference>
<dbReference type="FunFam" id="3.30.160.60:FF:001004">
    <property type="entry name" value="Zinc finger protein 426"/>
    <property type="match status" value="1"/>
</dbReference>
<dbReference type="Pfam" id="PF18366">
    <property type="entry name" value="zf_ZIC"/>
    <property type="match status" value="1"/>
</dbReference>
<dbReference type="PRINTS" id="PR00262">
    <property type="entry name" value="IL1HBGF"/>
</dbReference>
<sequence>MSAKTAKQVTKEEKEHATREPQLKGIVTKLYSRTGFYLQTQADGTIDGTKDEDNSHAVFNLIPVGLRVVAIQGVQTKLYLAMNNDGFLYTSEHFTPECKFKESVFENYYVTYSSMLYRQQQSGRAWYLGLNKEGVIMKGNHVKKNKPAAHFIPKPLKGNSSLPLSLPVAMYREPSLHDLTEFSRSGSGTPTKSRSASALLNGGGKTLSQNEQQHEPGDNDVRLGISPYGETSHFAAFNFIAPAQKSQLIPQVSGYAAALGSHCGGHIGSHGYRAIDSRNITFTYRTPDIADSAARDTRHGFLSRTATGSVRIPPRISENRAHTLFSSIGEQSAFPNGYMANSRAHLGTRGDIFVGADPHQPVSSPHPHFSDTQLHFDHNVDMGMRVTTQTGHGAFFRYMRQHSKQDVTCKWIDANQTNQLQKTCGKMFCCMSELVTHVSMDHVGGPDQSLHTCFWEDCPREGKSFKAKYKLVNHIRVHTGEKPFNCPFHGCGKMFARSENLKIHKRIHTGEKPFKCEFEGCDRRFANSSDRKKHMHVHTSDKPYICKLCDKAYTHPSSLRKHSKVHKSQTSENSPTGTSGYESSTPPAPCRPTSSTIKDSTKTSMLLVKRHKSIFKEDLSTDLVEWYEMQRAAFQQCDGPNNTESSFTHDLCKTSLLNRSPHQ</sequence>
<dbReference type="PRINTS" id="PR00263">
    <property type="entry name" value="HBGFFGF"/>
</dbReference>
<dbReference type="PANTHER" id="PTHR45718:SF4">
    <property type="entry name" value="TRANSCRIPTIONAL ACTIVATOR CUBITUS INTERRUPTUS"/>
    <property type="match status" value="1"/>
</dbReference>
<keyword evidence="7 11" id="KW-0863">Zinc-finger</keyword>
<evidence type="ECO:0000256" key="6">
    <source>
        <dbReference type="ARBA" id="ARBA00022737"/>
    </source>
</evidence>
<feature type="compositionally biased region" description="Polar residues" evidence="12">
    <location>
        <begin position="568"/>
        <end position="585"/>
    </location>
</feature>
<dbReference type="PANTHER" id="PTHR45718">
    <property type="entry name" value="TRANSCRIPTIONAL ACTIVATOR CUBITUS INTERRUPTUS"/>
    <property type="match status" value="1"/>
</dbReference>
<gene>
    <name evidence="14" type="ORF">GSONMT00027820001</name>
</gene>
<evidence type="ECO:0000256" key="8">
    <source>
        <dbReference type="ARBA" id="ARBA00022833"/>
    </source>
</evidence>
<reference evidence="14" key="1">
    <citation type="journal article" date="2014" name="Nat. Commun.">
        <title>The rainbow trout genome provides novel insights into evolution after whole-genome duplication in vertebrates.</title>
        <authorList>
            <person name="Berthelot C."/>
            <person name="Brunet F."/>
            <person name="Chalopin D."/>
            <person name="Juanchich A."/>
            <person name="Bernard M."/>
            <person name="Noel B."/>
            <person name="Bento P."/>
            <person name="Da Silva C."/>
            <person name="Labadie K."/>
            <person name="Alberti A."/>
            <person name="Aury J.M."/>
            <person name="Louis A."/>
            <person name="Dehais P."/>
            <person name="Bardou P."/>
            <person name="Montfort J."/>
            <person name="Klopp C."/>
            <person name="Cabau C."/>
            <person name="Gaspin C."/>
            <person name="Thorgaard G.H."/>
            <person name="Boussaha M."/>
            <person name="Quillet E."/>
            <person name="Guyomard R."/>
            <person name="Galiana D."/>
            <person name="Bobe J."/>
            <person name="Volff J.N."/>
            <person name="Genet C."/>
            <person name="Wincker P."/>
            <person name="Jaillon O."/>
            <person name="Roest Crollius H."/>
            <person name="Guiguen Y."/>
        </authorList>
    </citation>
    <scope>NUCLEOTIDE SEQUENCE [LARGE SCALE GENOMIC DNA]</scope>
</reference>
<dbReference type="InterPro" id="IPR002209">
    <property type="entry name" value="Fibroblast_GF_fam"/>
</dbReference>
<keyword evidence="6" id="KW-0677">Repeat</keyword>
<dbReference type="FunFam" id="3.30.160.60:FF:000041">
    <property type="entry name" value="Zinc finger protein ZIC 1"/>
    <property type="match status" value="1"/>
</dbReference>
<proteinExistence type="inferred from homology"/>
<feature type="compositionally biased region" description="Polar residues" evidence="12">
    <location>
        <begin position="182"/>
        <end position="198"/>
    </location>
</feature>
<dbReference type="InterPro" id="IPR008996">
    <property type="entry name" value="IL1/FGF"/>
</dbReference>
<dbReference type="PROSITE" id="PS00247">
    <property type="entry name" value="HBGF_FGF"/>
    <property type="match status" value="1"/>
</dbReference>
<feature type="domain" description="C2H2-type" evidence="13">
    <location>
        <begin position="514"/>
        <end position="543"/>
    </location>
</feature>
<keyword evidence="8" id="KW-0862">Zinc</keyword>
<keyword evidence="10" id="KW-0539">Nucleus</keyword>
<dbReference type="InterPro" id="IPR056436">
    <property type="entry name" value="Znf-C2H2_ZIC1-5/GLI1-3-like"/>
</dbReference>
<evidence type="ECO:0000256" key="12">
    <source>
        <dbReference type="SAM" id="MobiDB-lite"/>
    </source>
</evidence>
<dbReference type="PROSITE" id="PS50157">
    <property type="entry name" value="ZINC_FINGER_C2H2_2"/>
    <property type="match status" value="4"/>
</dbReference>
<dbReference type="Pfam" id="PF00167">
    <property type="entry name" value="FGF"/>
    <property type="match status" value="1"/>
</dbReference>
<dbReference type="FunFam" id="2.80.10.50:FF:000001">
    <property type="entry name" value="Fibroblast growth factor"/>
    <property type="match status" value="1"/>
</dbReference>
<feature type="domain" description="C2H2-type" evidence="13">
    <location>
        <begin position="484"/>
        <end position="513"/>
    </location>
</feature>
<dbReference type="FunFam" id="3.30.160.60:FF:000035">
    <property type="entry name" value="Zinc finger protein ZIC 1"/>
    <property type="match status" value="1"/>
</dbReference>
<dbReference type="PROSITE" id="PS00028">
    <property type="entry name" value="ZINC_FINGER_C2H2_1"/>
    <property type="match status" value="3"/>
</dbReference>
<dbReference type="SMART" id="SM00355">
    <property type="entry name" value="ZnF_C2H2"/>
    <property type="match status" value="4"/>
</dbReference>
<dbReference type="InterPro" id="IPR013087">
    <property type="entry name" value="Znf_C2H2_type"/>
</dbReference>
<keyword evidence="4" id="KW-0217">Developmental protein</keyword>
<dbReference type="SUPFAM" id="SSF50353">
    <property type="entry name" value="Cytokine"/>
    <property type="match status" value="1"/>
</dbReference>
<dbReference type="EMBL" id="FR904923">
    <property type="protein sequence ID" value="CDQ73710.1"/>
    <property type="molecule type" value="Genomic_DNA"/>
</dbReference>
<reference evidence="14" key="2">
    <citation type="submission" date="2014-03" db="EMBL/GenBank/DDBJ databases">
        <authorList>
            <person name="Genoscope - CEA"/>
        </authorList>
    </citation>
    <scope>NUCLEOTIDE SEQUENCE</scope>
</reference>
<keyword evidence="5" id="KW-0479">Metal-binding</keyword>
<evidence type="ECO:0000256" key="3">
    <source>
        <dbReference type="ARBA" id="ARBA00010831"/>
    </source>
</evidence>
<evidence type="ECO:0000256" key="4">
    <source>
        <dbReference type="ARBA" id="ARBA00022473"/>
    </source>
</evidence>
<feature type="region of interest" description="Disordered" evidence="12">
    <location>
        <begin position="560"/>
        <end position="598"/>
    </location>
</feature>
<dbReference type="GO" id="GO:0000978">
    <property type="term" value="F:RNA polymerase II cis-regulatory region sequence-specific DNA binding"/>
    <property type="evidence" value="ECO:0007669"/>
    <property type="project" value="TreeGrafter"/>
</dbReference>
<evidence type="ECO:0000256" key="1">
    <source>
        <dbReference type="ARBA" id="ARBA00004123"/>
    </source>
</evidence>
<accession>A0A060XA51</accession>
<evidence type="ECO:0000256" key="9">
    <source>
        <dbReference type="ARBA" id="ARBA00023125"/>
    </source>
</evidence>
<dbReference type="Gene3D" id="2.80.10.50">
    <property type="match status" value="1"/>
</dbReference>
<dbReference type="FunFam" id="3.30.160.60:FF:001330">
    <property type="entry name" value="Zinc finger protein ZIC 4"/>
    <property type="match status" value="1"/>
</dbReference>
<comment type="subcellular location">
    <subcellularLocation>
        <location evidence="1">Nucleus</location>
    </subcellularLocation>
</comment>
<protein>
    <recommendedName>
        <fullName evidence="13">C2H2-type domain-containing protein</fullName>
    </recommendedName>
</protein>
<dbReference type="InterPro" id="IPR041643">
    <property type="entry name" value="Znf_ZIC"/>
</dbReference>
<evidence type="ECO:0000259" key="13">
    <source>
        <dbReference type="PROSITE" id="PS50157"/>
    </source>
</evidence>
<dbReference type="STRING" id="8022.A0A060XA51"/>
<dbReference type="SUPFAM" id="SSF57667">
    <property type="entry name" value="beta-beta-alpha zinc fingers"/>
    <property type="match status" value="2"/>
</dbReference>
<dbReference type="SMART" id="SM00442">
    <property type="entry name" value="FGF"/>
    <property type="match status" value="1"/>
</dbReference>
<feature type="compositionally biased region" description="Basic and acidic residues" evidence="12">
    <location>
        <begin position="212"/>
        <end position="221"/>
    </location>
</feature>
<dbReference type="GO" id="GO:0000981">
    <property type="term" value="F:DNA-binding transcription factor activity, RNA polymerase II-specific"/>
    <property type="evidence" value="ECO:0007669"/>
    <property type="project" value="TreeGrafter"/>
</dbReference>
<evidence type="ECO:0000256" key="5">
    <source>
        <dbReference type="ARBA" id="ARBA00022723"/>
    </source>
</evidence>
<dbReference type="GO" id="GO:0005634">
    <property type="term" value="C:nucleus"/>
    <property type="evidence" value="ECO:0007669"/>
    <property type="project" value="UniProtKB-SubCell"/>
</dbReference>
<dbReference type="Pfam" id="PF00096">
    <property type="entry name" value="zf-C2H2"/>
    <property type="match status" value="3"/>
</dbReference>
<evidence type="ECO:0000256" key="7">
    <source>
        <dbReference type="ARBA" id="ARBA00022771"/>
    </source>
</evidence>
<feature type="domain" description="C2H2-type" evidence="13">
    <location>
        <begin position="456"/>
        <end position="483"/>
    </location>
</feature>
<evidence type="ECO:0000313" key="15">
    <source>
        <dbReference type="Proteomes" id="UP000193380"/>
    </source>
</evidence>
<dbReference type="AlphaFoldDB" id="A0A060XA51"/>
<comment type="similarity">
    <text evidence="3">Belongs to the GLI C2H2-type zinc-finger protein family.</text>
</comment>
<organism evidence="14 15">
    <name type="scientific">Oncorhynchus mykiss</name>
    <name type="common">Rainbow trout</name>
    <name type="synonym">Salmo gairdneri</name>
    <dbReference type="NCBI Taxonomy" id="8022"/>
    <lineage>
        <taxon>Eukaryota</taxon>
        <taxon>Metazoa</taxon>
        <taxon>Chordata</taxon>
        <taxon>Craniata</taxon>
        <taxon>Vertebrata</taxon>
        <taxon>Euteleostomi</taxon>
        <taxon>Actinopterygii</taxon>
        <taxon>Neopterygii</taxon>
        <taxon>Teleostei</taxon>
        <taxon>Protacanthopterygii</taxon>
        <taxon>Salmoniformes</taxon>
        <taxon>Salmonidae</taxon>
        <taxon>Salmoninae</taxon>
        <taxon>Oncorhynchus</taxon>
    </lineage>
</organism>
<evidence type="ECO:0000256" key="2">
    <source>
        <dbReference type="ARBA" id="ARBA00007936"/>
    </source>
</evidence>
<dbReference type="GO" id="GO:0008083">
    <property type="term" value="F:growth factor activity"/>
    <property type="evidence" value="ECO:0007669"/>
    <property type="project" value="InterPro"/>
</dbReference>
<dbReference type="PaxDb" id="8022-A0A060XA51"/>